<dbReference type="RefSeq" id="XP_013241586.1">
    <property type="nucleotide sequence ID" value="XM_013386132.1"/>
</dbReference>
<feature type="compositionally biased region" description="Polar residues" evidence="2">
    <location>
        <begin position="738"/>
        <end position="751"/>
    </location>
</feature>
<feature type="region of interest" description="Disordered" evidence="2">
    <location>
        <begin position="1100"/>
        <end position="1134"/>
    </location>
</feature>
<sequence length="1255" mass="134505">MPVAGPTNGKVARSPSPPSEDGELPSESEEGELPSDHSPEPGLVTWRVLPSPPRPPLPLVEYGHERGQRHSLSAVPPRGAAWTFHPPLPTYHGSPPPPPPLPPVLLPPGAPQPRTPPGPPPLPPPPLVPPSHAHAWADSAAYSQSQNLPPVHVSATHSRWQYQQHYTPPLAAPGPPPMRPSAPLYSLNYPTASNGISTTDLSPFAPVAHPMVPLARSPSSFIADQRHATAGPEGRFLSETQFSQQQQSQSQHQQQQHQKQQRKTIPAKLSKDAQEQWLNLLVVRVEAIILNQQTLPFALGRVYPPDAPLRIIWQPARPKPGRPWLHILPAPVGKNTKQRHKLDKHDPPQLLVRASVNLREIFQALVPERPGEMVEGYYKYLKDIASSYPWEFTLLALGTLPEAEKEAEVLSKLVVKAYEEKEKFDQEKLLEAAGQAPNIHGPTMPSSREPSQHVQTLAGPSESLAFGPEPGASPATTETELSLARCRELVLRCKLLNVDADSVVQHGFVPSMVAEIAQTLGAPCSLLPSTSASASSAVSVCTPQPPSPPSQTGHSSQKGSTKPQPAASSTRLNAEELRKAALASMKRKTSLKPAAVFPTKIVKEGDSAAAPSFDEIDNMLSEIALKSKLRSSRTQSVPSQQIDSVSDTSGIPHVSFDGDDFAASVQQVGTSSAVIDKTHTPSLSPPFDIDSNVRMASRAASDAGGGDDGASDADSEGTDGIMIISPPLKPVSLPVETVPSTSTSAVHSRQPSPLPLRNRGPASAPPLPPPPARQLMSYADNFGAFACGAPTGEVDFSAPLPTIESTPAPALARVDSGSQQQGGTVMKGKKRARPSAAELNDSTLSPVPLPRSTPTATDARFDGALAFHRLLPTTHRYGLKMIIDVSNSEEDTDDADEEEDNADEPEDDVHQRHPTHGYRRLRLEWQRTYYKALVDPDDEEREQEGSNDTLGASVVLEGEALRLTRSVGFSSSSSSSGTATPVSAHFPKVQANASAALQAQQLEAKERAIREMRAKIIAMQQRKKIAAASASGTTQASPAPTATDGGVKPSQNGASVTMNKSAEEEKIAPEADHMQREFTERKAALQEQLRLKAEEMKLLLKRRKGARNENAKQSPSGPEQGQGPSLNPASELQLTPSSLPVVGILADASAEHVGKDIALSVKGGSRAEGSTEEPSREMVKNPAKLGESQDWPSLPGSTSMNSVTNRENSEPPQKKIKATKSKVNKSKKRRLCVTEAEGLECSNPDCKMAHFVDFA</sequence>
<reference evidence="3 4" key="1">
    <citation type="submission" date="2014-05" db="EMBL/GenBank/DDBJ databases">
        <title>Draft genome sequence of a rare smut relative, Tilletiaria anomala UBC 951.</title>
        <authorList>
            <consortium name="DOE Joint Genome Institute"/>
            <person name="Toome M."/>
            <person name="Kuo A."/>
            <person name="Henrissat B."/>
            <person name="Lipzen A."/>
            <person name="Tritt A."/>
            <person name="Yoshinaga Y."/>
            <person name="Zane M."/>
            <person name="Barry K."/>
            <person name="Grigoriev I.V."/>
            <person name="Spatafora J.W."/>
            <person name="Aimea M.C."/>
        </authorList>
    </citation>
    <scope>NUCLEOTIDE SEQUENCE [LARGE SCALE GENOMIC DNA]</scope>
    <source>
        <strain evidence="3 4">UBC 951</strain>
    </source>
</reference>
<feature type="compositionally biased region" description="Pro residues" evidence="2">
    <location>
        <begin position="763"/>
        <end position="772"/>
    </location>
</feature>
<feature type="compositionally biased region" description="Polar residues" evidence="2">
    <location>
        <begin position="553"/>
        <end position="572"/>
    </location>
</feature>
<feature type="region of interest" description="Disordered" evidence="2">
    <location>
        <begin position="537"/>
        <end position="572"/>
    </location>
</feature>
<feature type="compositionally biased region" description="Polar residues" evidence="2">
    <location>
        <begin position="1049"/>
        <end position="1060"/>
    </location>
</feature>
<feature type="region of interest" description="Disordered" evidence="2">
    <location>
        <begin position="1028"/>
        <end position="1080"/>
    </location>
</feature>
<evidence type="ECO:0000256" key="1">
    <source>
        <dbReference type="SAM" id="Coils"/>
    </source>
</evidence>
<evidence type="ECO:0000256" key="2">
    <source>
        <dbReference type="SAM" id="MobiDB-lite"/>
    </source>
</evidence>
<feature type="compositionally biased region" description="Polar residues" evidence="2">
    <location>
        <begin position="1195"/>
        <end position="1206"/>
    </location>
</feature>
<dbReference type="EMBL" id="JMSN01000084">
    <property type="protein sequence ID" value="KDN41070.1"/>
    <property type="molecule type" value="Genomic_DNA"/>
</dbReference>
<evidence type="ECO:0000313" key="3">
    <source>
        <dbReference type="EMBL" id="KDN41070.1"/>
    </source>
</evidence>
<dbReference type="InParanoid" id="A0A066VR56"/>
<feature type="compositionally biased region" description="Polar residues" evidence="2">
    <location>
        <begin position="1111"/>
        <end position="1134"/>
    </location>
</feature>
<feature type="compositionally biased region" description="Low complexity" evidence="2">
    <location>
        <begin position="1028"/>
        <end position="1043"/>
    </location>
</feature>
<feature type="region of interest" description="Disordered" evidence="2">
    <location>
        <begin position="239"/>
        <end position="268"/>
    </location>
</feature>
<dbReference type="AlphaFoldDB" id="A0A066VR56"/>
<accession>A0A066VR56</accession>
<proteinExistence type="predicted"/>
<feature type="region of interest" description="Disordered" evidence="2">
    <location>
        <begin position="813"/>
        <end position="856"/>
    </location>
</feature>
<comment type="caution">
    <text evidence="3">The sequence shown here is derived from an EMBL/GenBank/DDBJ whole genome shotgun (WGS) entry which is preliminary data.</text>
</comment>
<feature type="compositionally biased region" description="Basic residues" evidence="2">
    <location>
        <begin position="1214"/>
        <end position="1227"/>
    </location>
</feature>
<feature type="compositionally biased region" description="Acidic residues" evidence="2">
    <location>
        <begin position="20"/>
        <end position="33"/>
    </location>
</feature>
<feature type="region of interest" description="Disordered" evidence="2">
    <location>
        <begin position="1"/>
        <end position="133"/>
    </location>
</feature>
<keyword evidence="4" id="KW-1185">Reference proteome</keyword>
<evidence type="ECO:0000313" key="4">
    <source>
        <dbReference type="Proteomes" id="UP000027361"/>
    </source>
</evidence>
<feature type="compositionally biased region" description="Polar residues" evidence="2">
    <location>
        <begin position="444"/>
        <end position="455"/>
    </location>
</feature>
<protein>
    <submittedName>
        <fullName evidence="3">Uncharacterized protein</fullName>
    </submittedName>
</protein>
<feature type="compositionally biased region" description="Pro residues" evidence="2">
    <location>
        <begin position="86"/>
        <end position="129"/>
    </location>
</feature>
<feature type="compositionally biased region" description="Low complexity" evidence="2">
    <location>
        <begin position="241"/>
        <end position="258"/>
    </location>
</feature>
<dbReference type="HOGENOM" id="CLU_265395_0_0_1"/>
<feature type="region of interest" description="Disordered" evidence="2">
    <location>
        <begin position="696"/>
        <end position="773"/>
    </location>
</feature>
<feature type="compositionally biased region" description="Basic and acidic residues" evidence="2">
    <location>
        <begin position="1061"/>
        <end position="1080"/>
    </location>
</feature>
<gene>
    <name evidence="3" type="ORF">K437DRAFT_258429</name>
</gene>
<keyword evidence="1" id="KW-0175">Coiled coil</keyword>
<organism evidence="3 4">
    <name type="scientific">Tilletiaria anomala (strain ATCC 24038 / CBS 436.72 / UBC 951)</name>
    <dbReference type="NCBI Taxonomy" id="1037660"/>
    <lineage>
        <taxon>Eukaryota</taxon>
        <taxon>Fungi</taxon>
        <taxon>Dikarya</taxon>
        <taxon>Basidiomycota</taxon>
        <taxon>Ustilaginomycotina</taxon>
        <taxon>Exobasidiomycetes</taxon>
        <taxon>Georgefischeriales</taxon>
        <taxon>Tilletiariaceae</taxon>
        <taxon>Tilletiaria</taxon>
    </lineage>
</organism>
<dbReference type="OMA" id="PGLAHEY"/>
<dbReference type="Proteomes" id="UP000027361">
    <property type="component" value="Unassembled WGS sequence"/>
</dbReference>
<feature type="region of interest" description="Disordered" evidence="2">
    <location>
        <begin position="1158"/>
        <end position="1227"/>
    </location>
</feature>
<name>A0A066VR56_TILAU</name>
<feature type="compositionally biased region" description="Acidic residues" evidence="2">
    <location>
        <begin position="888"/>
        <end position="907"/>
    </location>
</feature>
<feature type="coiled-coil region" evidence="1">
    <location>
        <begin position="995"/>
        <end position="1022"/>
    </location>
</feature>
<feature type="region of interest" description="Disordered" evidence="2">
    <location>
        <begin position="888"/>
        <end position="915"/>
    </location>
</feature>
<dbReference type="GeneID" id="25264981"/>
<feature type="region of interest" description="Disordered" evidence="2">
    <location>
        <begin position="436"/>
        <end position="479"/>
    </location>
</feature>